<dbReference type="InterPro" id="IPR051910">
    <property type="entry name" value="ComF/GntX_DNA_util-trans"/>
</dbReference>
<dbReference type="PANTHER" id="PTHR47505">
    <property type="entry name" value="DNA UTILIZATION PROTEIN YHGH"/>
    <property type="match status" value="1"/>
</dbReference>
<dbReference type="EMBL" id="JBELPZ010000005">
    <property type="protein sequence ID" value="MFL9844231.1"/>
    <property type="molecule type" value="Genomic_DNA"/>
</dbReference>
<evidence type="ECO:0000256" key="1">
    <source>
        <dbReference type="ARBA" id="ARBA00008007"/>
    </source>
</evidence>
<keyword evidence="3" id="KW-1185">Reference proteome</keyword>
<protein>
    <submittedName>
        <fullName evidence="2">ComF family protein</fullName>
    </submittedName>
</protein>
<dbReference type="SUPFAM" id="SSF53271">
    <property type="entry name" value="PRTase-like"/>
    <property type="match status" value="1"/>
</dbReference>
<gene>
    <name evidence="2" type="ORF">ABS766_07355</name>
</gene>
<comment type="caution">
    <text evidence="2">The sequence shown here is derived from an EMBL/GenBank/DDBJ whole genome shotgun (WGS) entry which is preliminary data.</text>
</comment>
<organism evidence="2 3">
    <name type="scientific">Flavobacterium rhizosphaerae</name>
    <dbReference type="NCBI Taxonomy" id="3163298"/>
    <lineage>
        <taxon>Bacteria</taxon>
        <taxon>Pseudomonadati</taxon>
        <taxon>Bacteroidota</taxon>
        <taxon>Flavobacteriia</taxon>
        <taxon>Flavobacteriales</taxon>
        <taxon>Flavobacteriaceae</taxon>
        <taxon>Flavobacterium</taxon>
    </lineage>
</organism>
<accession>A0ABW8YYJ3</accession>
<name>A0ABW8YYJ3_9FLAO</name>
<dbReference type="InterPro" id="IPR000836">
    <property type="entry name" value="PRTase_dom"/>
</dbReference>
<dbReference type="Proteomes" id="UP001629156">
    <property type="component" value="Unassembled WGS sequence"/>
</dbReference>
<dbReference type="PANTHER" id="PTHR47505:SF1">
    <property type="entry name" value="DNA UTILIZATION PROTEIN YHGH"/>
    <property type="match status" value="1"/>
</dbReference>
<comment type="similarity">
    <text evidence="1">Belongs to the ComF/GntX family.</text>
</comment>
<dbReference type="RefSeq" id="WP_408084483.1">
    <property type="nucleotide sequence ID" value="NZ_JBELPZ010000005.1"/>
</dbReference>
<reference evidence="2 3" key="1">
    <citation type="submission" date="2024-06" db="EMBL/GenBank/DDBJ databases">
        <authorList>
            <person name="Kaempfer P."/>
            <person name="Viver T."/>
        </authorList>
    </citation>
    <scope>NUCLEOTIDE SEQUENCE [LARGE SCALE GENOMIC DNA]</scope>
    <source>
        <strain evidence="2 3">ST-119</strain>
    </source>
</reference>
<sequence>MLKSLINLLYPEHCNGCNSQLLETEAVLCIQCRHELPFTHQCINPENEIAKRLSGRLPLEHASSLLYFHKQGMVQQMVHNLKYRGRQEVGKLAGQLYAAELKNAGVLQTVNEIIPVPLHPKRLRERGYNQVTEFGRALSAGLDISYNEKLLLRTAYTKTQTKKNLEARAGIIGSAFEVKATEKDYNKHFLLIDDVITTGATLESCGRLLLSIPGAKLSIVTIAYTE</sequence>
<evidence type="ECO:0000313" key="2">
    <source>
        <dbReference type="EMBL" id="MFL9844231.1"/>
    </source>
</evidence>
<evidence type="ECO:0000313" key="3">
    <source>
        <dbReference type="Proteomes" id="UP001629156"/>
    </source>
</evidence>
<proteinExistence type="inferred from homology"/>
<dbReference type="CDD" id="cd06223">
    <property type="entry name" value="PRTases_typeI"/>
    <property type="match status" value="1"/>
</dbReference>
<dbReference type="InterPro" id="IPR029057">
    <property type="entry name" value="PRTase-like"/>
</dbReference>
<dbReference type="Gene3D" id="3.40.50.2020">
    <property type="match status" value="1"/>
</dbReference>